<reference evidence="3 4" key="1">
    <citation type="journal article" date="2019" name="Environ. Microbiol.">
        <title>Species interactions and distinct microbial communities in high Arctic permafrost affected cryosols are associated with the CH4 and CO2 gas fluxes.</title>
        <authorList>
            <person name="Altshuler I."/>
            <person name="Hamel J."/>
            <person name="Turney S."/>
            <person name="Magnuson E."/>
            <person name="Levesque R."/>
            <person name="Greer C."/>
            <person name="Whyte L.G."/>
        </authorList>
    </citation>
    <scope>NUCLEOTIDE SEQUENCE [LARGE SCALE GENOMIC DNA]</scope>
    <source>
        <strain evidence="3 4">S9.3B</strain>
    </source>
</reference>
<keyword evidence="4" id="KW-1185">Reference proteome</keyword>
<accession>A0A502G6M0</accession>
<dbReference type="InterPro" id="IPR004564">
    <property type="entry name" value="OM_lipoprot_carrier_LolA-like"/>
</dbReference>
<comment type="caution">
    <text evidence="3">The sequence shown here is derived from an EMBL/GenBank/DDBJ whole genome shotgun (WGS) entry which is preliminary data.</text>
</comment>
<sequence>MRRRRLLSALPLLPLLWPPAPAAAQGAPPALSARDRADVQRVEAYLNALTTLRARFIQIAQNGATAQGTALIWRPGRMRFDYDPPEPLLLIANAGQFMHYDKELRQPSIVPVGSTPLGILLRERIVLSGDVTVAGVQREAGLLRVTVFRTASPAEGRITLVFADNPMELRQWLVVDGQGRTTRVTLSAIETGVRLERAVFDFNDPRFMAGPVDNN</sequence>
<dbReference type="PANTHER" id="PTHR35869">
    <property type="entry name" value="OUTER-MEMBRANE LIPOPROTEIN CARRIER PROTEIN"/>
    <property type="match status" value="1"/>
</dbReference>
<name>A0A502G6M0_9PROT</name>
<evidence type="ECO:0000313" key="4">
    <source>
        <dbReference type="Proteomes" id="UP000317078"/>
    </source>
</evidence>
<dbReference type="EMBL" id="RCZP01000008">
    <property type="protein sequence ID" value="TPG57508.1"/>
    <property type="molecule type" value="Genomic_DNA"/>
</dbReference>
<dbReference type="SUPFAM" id="SSF89392">
    <property type="entry name" value="Prokaryotic lipoproteins and lipoprotein localization factors"/>
    <property type="match status" value="1"/>
</dbReference>
<protein>
    <submittedName>
        <fullName evidence="3">Outer membrane lipoprotein carrier protein LolA</fullName>
    </submittedName>
</protein>
<gene>
    <name evidence="3" type="ORF">EAH89_11350</name>
</gene>
<dbReference type="Proteomes" id="UP000317078">
    <property type="component" value="Unassembled WGS sequence"/>
</dbReference>
<feature type="chain" id="PRO_5021472745" evidence="2">
    <location>
        <begin position="23"/>
        <end position="215"/>
    </location>
</feature>
<dbReference type="InterPro" id="IPR029046">
    <property type="entry name" value="LolA/LolB/LppX"/>
</dbReference>
<dbReference type="Gene3D" id="2.50.20.10">
    <property type="entry name" value="Lipoprotein localisation LolA/LolB/LppX"/>
    <property type="match status" value="1"/>
</dbReference>
<evidence type="ECO:0000256" key="1">
    <source>
        <dbReference type="ARBA" id="ARBA00022729"/>
    </source>
</evidence>
<dbReference type="RefSeq" id="WP_140883021.1">
    <property type="nucleotide sequence ID" value="NZ_RCZP01000008.1"/>
</dbReference>
<dbReference type="Pfam" id="PF03548">
    <property type="entry name" value="LolA"/>
    <property type="match status" value="1"/>
</dbReference>
<dbReference type="OrthoDB" id="9800501at2"/>
<evidence type="ECO:0000313" key="3">
    <source>
        <dbReference type="EMBL" id="TPG57508.1"/>
    </source>
</evidence>
<dbReference type="AlphaFoldDB" id="A0A502G6M0"/>
<dbReference type="CDD" id="cd16325">
    <property type="entry name" value="LolA"/>
    <property type="match status" value="1"/>
</dbReference>
<keyword evidence="3" id="KW-0449">Lipoprotein</keyword>
<dbReference type="PANTHER" id="PTHR35869:SF1">
    <property type="entry name" value="OUTER-MEMBRANE LIPOPROTEIN CARRIER PROTEIN"/>
    <property type="match status" value="1"/>
</dbReference>
<proteinExistence type="predicted"/>
<keyword evidence="1 2" id="KW-0732">Signal</keyword>
<evidence type="ECO:0000256" key="2">
    <source>
        <dbReference type="SAM" id="SignalP"/>
    </source>
</evidence>
<organism evidence="3 4">
    <name type="scientific">Muricoccus nepalensis</name>
    <dbReference type="NCBI Taxonomy" id="1854500"/>
    <lineage>
        <taxon>Bacteria</taxon>
        <taxon>Pseudomonadati</taxon>
        <taxon>Pseudomonadota</taxon>
        <taxon>Alphaproteobacteria</taxon>
        <taxon>Acetobacterales</taxon>
        <taxon>Roseomonadaceae</taxon>
        <taxon>Muricoccus</taxon>
    </lineage>
</organism>
<feature type="signal peptide" evidence="2">
    <location>
        <begin position="1"/>
        <end position="22"/>
    </location>
</feature>